<reference evidence="7 8" key="1">
    <citation type="journal article" date="2019" name="Nat. Plants">
        <title>Stout camphor tree genome fills gaps in understanding of flowering plant genome evolution.</title>
        <authorList>
            <person name="Chaw S.M."/>
            <person name="Liu Y.C."/>
            <person name="Wu Y.W."/>
            <person name="Wang H.Y."/>
            <person name="Lin C.I."/>
            <person name="Wu C.S."/>
            <person name="Ke H.M."/>
            <person name="Chang L.Y."/>
            <person name="Hsu C.Y."/>
            <person name="Yang H.T."/>
            <person name="Sudianto E."/>
            <person name="Hsu M.H."/>
            <person name="Wu K.P."/>
            <person name="Wang L.N."/>
            <person name="Leebens-Mack J.H."/>
            <person name="Tsai I.J."/>
        </authorList>
    </citation>
    <scope>NUCLEOTIDE SEQUENCE [LARGE SCALE GENOMIC DNA]</scope>
    <source>
        <strain evidence="8">cv. Chaw 1501</strain>
        <tissue evidence="7">Young leaves</tissue>
    </source>
</reference>
<dbReference type="PROSITE" id="PS51683">
    <property type="entry name" value="SAM_OMT_II"/>
    <property type="match status" value="1"/>
</dbReference>
<dbReference type="InterPro" id="IPR029063">
    <property type="entry name" value="SAM-dependent_MTases_sf"/>
</dbReference>
<evidence type="ECO:0000256" key="4">
    <source>
        <dbReference type="SAM" id="MobiDB-lite"/>
    </source>
</evidence>
<evidence type="ECO:0000313" key="7">
    <source>
        <dbReference type="EMBL" id="RWR80847.1"/>
    </source>
</evidence>
<dbReference type="AlphaFoldDB" id="A0A3S3N4X3"/>
<evidence type="ECO:0000259" key="5">
    <source>
        <dbReference type="Pfam" id="PF00891"/>
    </source>
</evidence>
<dbReference type="Gene3D" id="3.40.50.150">
    <property type="entry name" value="Vaccinia Virus protein VP39"/>
    <property type="match status" value="1"/>
</dbReference>
<evidence type="ECO:0000256" key="2">
    <source>
        <dbReference type="ARBA" id="ARBA00022679"/>
    </source>
</evidence>
<dbReference type="GO" id="GO:0046983">
    <property type="term" value="F:protein dimerization activity"/>
    <property type="evidence" value="ECO:0007669"/>
    <property type="project" value="InterPro"/>
</dbReference>
<keyword evidence="2 7" id="KW-0808">Transferase</keyword>
<comment type="caution">
    <text evidence="7">The sequence shown here is derived from an EMBL/GenBank/DDBJ whole genome shotgun (WGS) entry which is preliminary data.</text>
</comment>
<sequence length="436" mass="47991">MTWRLHIHRRRRRSGKTEESLSHVSYIPINTSSQRPHCKDLYLLFPVSVSVSVSVSSNFSSFHTNMGSTQGQTSTTSEDEECMFAMQLASASVLPMALKAAIKLDVLEIIAKSGPGGCLSPWEIASQLPTKNPDAPTMLDRILRLLASYSILTCSLKTRDDGSVERLYGLAPVCKFLVKDQDGVSIAPLVLMTQDKVMESWYHLKDAVLEGGIPFNRAYGMTVFEYHGTDPRFNKVFNKGMADHSTITMKKILEMYEGFEGLKTVVDVGGGTGAVLNMIISKYPHTKGINFDLPHVVSDAPDYPGLENVEEDVFVSNPNEYAILMQVQDAMKKLSCLGIATVHCTIHYTKKAWDTVSSLWKGTTNSVTDILAKFVSPDAAEDWASLPTHFRDAVTEDQKIASKYTHSFNHNVDTGSSSSPQGGHVISIHIDDSSSS</sequence>
<dbReference type="Pfam" id="PF08100">
    <property type="entry name" value="Dimerisation"/>
    <property type="match status" value="1"/>
</dbReference>
<feature type="domain" description="O-methyltransferase C-terminal" evidence="5">
    <location>
        <begin position="201"/>
        <end position="325"/>
    </location>
</feature>
<dbReference type="OrthoDB" id="1606438at2759"/>
<feature type="region of interest" description="Disordered" evidence="4">
    <location>
        <begin position="411"/>
        <end position="436"/>
    </location>
</feature>
<feature type="domain" description="O-methyltransferase dimerisation" evidence="6">
    <location>
        <begin position="86"/>
        <end position="180"/>
    </location>
</feature>
<keyword evidence="1 7" id="KW-0489">Methyltransferase</keyword>
<dbReference type="InterPro" id="IPR001077">
    <property type="entry name" value="COMT_C"/>
</dbReference>
<evidence type="ECO:0000259" key="6">
    <source>
        <dbReference type="Pfam" id="PF08100"/>
    </source>
</evidence>
<dbReference type="Proteomes" id="UP000283530">
    <property type="component" value="Unassembled WGS sequence"/>
</dbReference>
<gene>
    <name evidence="7" type="ORF">CKAN_00950600</name>
</gene>
<dbReference type="Pfam" id="PF00891">
    <property type="entry name" value="Methyltransf_2"/>
    <property type="match status" value="1"/>
</dbReference>
<proteinExistence type="predicted"/>
<dbReference type="InterPro" id="IPR012967">
    <property type="entry name" value="COMT_dimerisation"/>
</dbReference>
<keyword evidence="8" id="KW-1185">Reference proteome</keyword>
<dbReference type="EMBL" id="QPKB01000003">
    <property type="protein sequence ID" value="RWR80847.1"/>
    <property type="molecule type" value="Genomic_DNA"/>
</dbReference>
<evidence type="ECO:0000256" key="1">
    <source>
        <dbReference type="ARBA" id="ARBA00022603"/>
    </source>
</evidence>
<evidence type="ECO:0000256" key="3">
    <source>
        <dbReference type="ARBA" id="ARBA00022691"/>
    </source>
</evidence>
<dbReference type="FunFam" id="1.10.10.10:FF:000357">
    <property type="entry name" value="Caffeic acid 3-O-methyltransferase"/>
    <property type="match status" value="1"/>
</dbReference>
<evidence type="ECO:0000313" key="8">
    <source>
        <dbReference type="Proteomes" id="UP000283530"/>
    </source>
</evidence>
<organism evidence="7 8">
    <name type="scientific">Cinnamomum micranthum f. kanehirae</name>
    <dbReference type="NCBI Taxonomy" id="337451"/>
    <lineage>
        <taxon>Eukaryota</taxon>
        <taxon>Viridiplantae</taxon>
        <taxon>Streptophyta</taxon>
        <taxon>Embryophyta</taxon>
        <taxon>Tracheophyta</taxon>
        <taxon>Spermatophyta</taxon>
        <taxon>Magnoliopsida</taxon>
        <taxon>Magnoliidae</taxon>
        <taxon>Laurales</taxon>
        <taxon>Lauraceae</taxon>
        <taxon>Cinnamomum</taxon>
    </lineage>
</organism>
<name>A0A3S3N4X3_9MAGN</name>
<protein>
    <submittedName>
        <fullName evidence="7">Caffeic acid 3-O-methyltransferase 1</fullName>
    </submittedName>
</protein>
<feature type="compositionally biased region" description="Polar residues" evidence="4">
    <location>
        <begin position="411"/>
        <end position="421"/>
    </location>
</feature>
<dbReference type="SUPFAM" id="SSF46785">
    <property type="entry name" value="Winged helix' DNA-binding domain"/>
    <property type="match status" value="1"/>
</dbReference>
<dbReference type="FunFam" id="3.40.50.150:FF:000791">
    <property type="entry name" value="Os12g0199500 protein"/>
    <property type="match status" value="1"/>
</dbReference>
<accession>A0A3S3N4X3</accession>
<dbReference type="InterPro" id="IPR036388">
    <property type="entry name" value="WH-like_DNA-bd_sf"/>
</dbReference>
<dbReference type="PANTHER" id="PTHR11746">
    <property type="entry name" value="O-METHYLTRANSFERASE"/>
    <property type="match status" value="1"/>
</dbReference>
<dbReference type="STRING" id="337451.A0A3S3N4X3"/>
<dbReference type="GO" id="GO:0032259">
    <property type="term" value="P:methylation"/>
    <property type="evidence" value="ECO:0007669"/>
    <property type="project" value="UniProtKB-KW"/>
</dbReference>
<keyword evidence="3" id="KW-0949">S-adenosyl-L-methionine</keyword>
<dbReference type="GO" id="GO:0008171">
    <property type="term" value="F:O-methyltransferase activity"/>
    <property type="evidence" value="ECO:0007669"/>
    <property type="project" value="InterPro"/>
</dbReference>
<dbReference type="InterPro" id="IPR036390">
    <property type="entry name" value="WH_DNA-bd_sf"/>
</dbReference>
<dbReference type="SUPFAM" id="SSF53335">
    <property type="entry name" value="S-adenosyl-L-methionine-dependent methyltransferases"/>
    <property type="match status" value="1"/>
</dbReference>
<dbReference type="Gene3D" id="1.10.10.10">
    <property type="entry name" value="Winged helix-like DNA-binding domain superfamily/Winged helix DNA-binding domain"/>
    <property type="match status" value="1"/>
</dbReference>
<dbReference type="InterPro" id="IPR016461">
    <property type="entry name" value="COMT-like"/>
</dbReference>